<accession>D0W1U0</accession>
<evidence type="ECO:0000256" key="2">
    <source>
        <dbReference type="ARBA" id="ARBA00005419"/>
    </source>
</evidence>
<evidence type="ECO:0000256" key="4">
    <source>
        <dbReference type="ARBA" id="ARBA00049417"/>
    </source>
</evidence>
<evidence type="ECO:0000256" key="5">
    <source>
        <dbReference type="HAMAP-Rule" id="MF_00199"/>
    </source>
</evidence>
<gene>
    <name evidence="5 7" type="primary">apaH</name>
    <name evidence="7" type="ORF">NEICINOT_03617</name>
</gene>
<comment type="similarity">
    <text evidence="2 5">Belongs to the Ap4A hydrolase family.</text>
</comment>
<evidence type="ECO:0000256" key="1">
    <source>
        <dbReference type="ARBA" id="ARBA00003413"/>
    </source>
</evidence>
<dbReference type="CDD" id="cd07422">
    <property type="entry name" value="MPP_ApaH"/>
    <property type="match status" value="1"/>
</dbReference>
<dbReference type="NCBIfam" id="NF001204">
    <property type="entry name" value="PRK00166.1"/>
    <property type="match status" value="1"/>
</dbReference>
<dbReference type="AlphaFoldDB" id="D0W1U0"/>
<name>D0W1U0_NEICI</name>
<reference evidence="7 8" key="1">
    <citation type="submission" date="2009-10" db="EMBL/GenBank/DDBJ databases">
        <authorList>
            <person name="Weinstock G."/>
            <person name="Sodergren E."/>
            <person name="Clifton S."/>
            <person name="Fulton L."/>
            <person name="Fulton B."/>
            <person name="Courtney L."/>
            <person name="Fronick C."/>
            <person name="Harrison M."/>
            <person name="Strong C."/>
            <person name="Farmer C."/>
            <person name="Delahaunty K."/>
            <person name="Markovic C."/>
            <person name="Hall O."/>
            <person name="Minx P."/>
            <person name="Tomlinson C."/>
            <person name="Mitreva M."/>
            <person name="Nelson J."/>
            <person name="Hou S."/>
            <person name="Wollam A."/>
            <person name="Pepin K.H."/>
            <person name="Johnson M."/>
            <person name="Bhonagiri V."/>
            <person name="Nash W.E."/>
            <person name="Warren W."/>
            <person name="Chinwalla A."/>
            <person name="Mardis E.R."/>
            <person name="Wilson R.K."/>
        </authorList>
    </citation>
    <scope>NUCLEOTIDE SEQUENCE [LARGE SCALE GENOMIC DNA]</scope>
    <source>
        <strain evidence="7 8">ATCC 14685</strain>
    </source>
</reference>
<dbReference type="Pfam" id="PF00149">
    <property type="entry name" value="Metallophos"/>
    <property type="match status" value="1"/>
</dbReference>
<evidence type="ECO:0000313" key="8">
    <source>
        <dbReference type="Proteomes" id="UP000003294"/>
    </source>
</evidence>
<dbReference type="InterPro" id="IPR004617">
    <property type="entry name" value="ApaH"/>
</dbReference>
<comment type="function">
    <text evidence="1 5">Hydrolyzes diadenosine 5',5'''-P1,P4-tetraphosphate to yield ADP.</text>
</comment>
<dbReference type="HAMAP" id="MF_00199">
    <property type="entry name" value="ApaH"/>
    <property type="match status" value="1"/>
</dbReference>
<evidence type="ECO:0000259" key="6">
    <source>
        <dbReference type="Pfam" id="PF00149"/>
    </source>
</evidence>
<proteinExistence type="inferred from homology"/>
<dbReference type="EMBL" id="ACDY02000003">
    <property type="protein sequence ID" value="EEZ72216.1"/>
    <property type="molecule type" value="Genomic_DNA"/>
</dbReference>
<evidence type="ECO:0000313" key="7">
    <source>
        <dbReference type="EMBL" id="EEZ72216.1"/>
    </source>
</evidence>
<evidence type="ECO:0000256" key="3">
    <source>
        <dbReference type="ARBA" id="ARBA00022801"/>
    </source>
</evidence>
<dbReference type="eggNOG" id="COG0639">
    <property type="taxonomic scope" value="Bacteria"/>
</dbReference>
<dbReference type="SUPFAM" id="SSF56300">
    <property type="entry name" value="Metallo-dependent phosphatases"/>
    <property type="match status" value="1"/>
</dbReference>
<sequence length="296" mass="33440">MIFQDHAVRIETLFHFTIPAMAHYAIGDIQGCFDELTALLGKIGFNHGTDTLWLTGDIVNRGPKSLEALQFCMEHENSVQIVLGNHDLHLLAVGCGEAGTKRSDTIEPILKHPDGKKMLDWLRAQPLLIRDGGRVMVHAGILPQWRIDQAESLAGEAEDELRGKKYVKFLSKMYGNKPTAWDEDLNGYARLRFIVNVFTRMRALTFKNELDFDYKSTVKKMPLYLRPWFKAPNRQNLDHTIIFGHWSSLGYTNADSVISLDTGALWGGQLTAINLDTEEITQVQAANGIDWKSIMK</sequence>
<dbReference type="NCBIfam" id="TIGR00668">
    <property type="entry name" value="apaH"/>
    <property type="match status" value="1"/>
</dbReference>
<dbReference type="InterPro" id="IPR029052">
    <property type="entry name" value="Metallo-depent_PP-like"/>
</dbReference>
<dbReference type="GO" id="GO:0008803">
    <property type="term" value="F:bis(5'-nucleosyl)-tetraphosphatase (symmetrical) activity"/>
    <property type="evidence" value="ECO:0007669"/>
    <property type="project" value="UniProtKB-UniRule"/>
</dbReference>
<dbReference type="EC" id="3.6.1.41" evidence="5"/>
<comment type="caution">
    <text evidence="7">The sequence shown here is derived from an EMBL/GenBank/DDBJ whole genome shotgun (WGS) entry which is preliminary data.</text>
</comment>
<dbReference type="Gene3D" id="3.60.21.10">
    <property type="match status" value="1"/>
</dbReference>
<comment type="catalytic activity">
    <reaction evidence="4 5">
        <text>P(1),P(4)-bis(5'-adenosyl) tetraphosphate + H2O = 2 ADP + 2 H(+)</text>
        <dbReference type="Rhea" id="RHEA:24252"/>
        <dbReference type="ChEBI" id="CHEBI:15377"/>
        <dbReference type="ChEBI" id="CHEBI:15378"/>
        <dbReference type="ChEBI" id="CHEBI:58141"/>
        <dbReference type="ChEBI" id="CHEBI:456216"/>
        <dbReference type="EC" id="3.6.1.41"/>
    </reaction>
</comment>
<dbReference type="PANTHER" id="PTHR40942">
    <property type="match status" value="1"/>
</dbReference>
<dbReference type="Proteomes" id="UP000003294">
    <property type="component" value="Unassembled WGS sequence"/>
</dbReference>
<dbReference type="PANTHER" id="PTHR40942:SF4">
    <property type="entry name" value="CYTOCHROME C5"/>
    <property type="match status" value="1"/>
</dbReference>
<dbReference type="STRING" id="546262.NEICINOT_03617"/>
<keyword evidence="3 5" id="KW-0378">Hydrolase</keyword>
<dbReference type="PIRSF" id="PIRSF000903">
    <property type="entry name" value="B5n-ttraPtase_sm"/>
    <property type="match status" value="1"/>
</dbReference>
<protein>
    <recommendedName>
        <fullName evidence="5">Bis(5'-nucleosyl)-tetraphosphatase, symmetrical</fullName>
        <ecNumber evidence="5">3.6.1.41</ecNumber>
    </recommendedName>
    <alternativeName>
        <fullName evidence="5">Ap4A hydrolase</fullName>
    </alternativeName>
    <alternativeName>
        <fullName evidence="5">Diadenosine 5',5'''-P1,P4-tetraphosphate pyrophosphohydrolase</fullName>
    </alternativeName>
    <alternativeName>
        <fullName evidence="5">Diadenosine tetraphosphatase</fullName>
    </alternativeName>
</protein>
<dbReference type="InterPro" id="IPR004843">
    <property type="entry name" value="Calcineurin-like_PHP"/>
</dbReference>
<organism evidence="7 8">
    <name type="scientific">Neisseria cinerea ATCC 14685</name>
    <dbReference type="NCBI Taxonomy" id="546262"/>
    <lineage>
        <taxon>Bacteria</taxon>
        <taxon>Pseudomonadati</taxon>
        <taxon>Pseudomonadota</taxon>
        <taxon>Betaproteobacteria</taxon>
        <taxon>Neisseriales</taxon>
        <taxon>Neisseriaceae</taxon>
        <taxon>Neisseria</taxon>
    </lineage>
</organism>
<feature type="domain" description="Calcineurin-like phosphoesterase" evidence="6">
    <location>
        <begin position="25"/>
        <end position="177"/>
    </location>
</feature>